<dbReference type="InterPro" id="IPR046960">
    <property type="entry name" value="PPR_At4g14850-like_plant"/>
</dbReference>
<dbReference type="InterPro" id="IPR002885">
    <property type="entry name" value="PPR_rpt"/>
</dbReference>
<dbReference type="PaxDb" id="3847-GLYMA18G16383.1"/>
<dbReference type="SMR" id="K7MRP4"/>
<keyword evidence="2" id="KW-0677">Repeat</keyword>
<dbReference type="Pfam" id="PF14432">
    <property type="entry name" value="DYW_deaminase"/>
    <property type="match status" value="1"/>
</dbReference>
<dbReference type="InterPro" id="IPR011990">
    <property type="entry name" value="TPR-like_helical_dom_sf"/>
</dbReference>
<dbReference type="InterPro" id="IPR032867">
    <property type="entry name" value="DYW_dom"/>
</dbReference>
<dbReference type="Proteomes" id="UP000008827">
    <property type="component" value="Chromosome 18"/>
</dbReference>
<evidence type="ECO:0000313" key="4">
    <source>
        <dbReference type="EMBL" id="KRG99177.1"/>
    </source>
</evidence>
<name>K7MRP4_SOYBN</name>
<dbReference type="Gramene" id="KRG99177">
    <property type="protein sequence ID" value="KRG99177"/>
    <property type="gene ID" value="GLYMA_18G126700"/>
</dbReference>
<evidence type="ECO:0000256" key="1">
    <source>
        <dbReference type="ARBA" id="ARBA00006643"/>
    </source>
</evidence>
<dbReference type="InterPro" id="IPR046849">
    <property type="entry name" value="E2_motif"/>
</dbReference>
<accession>K7MRP4</accession>
<evidence type="ECO:0000313" key="5">
    <source>
        <dbReference type="EnsemblPlants" id="KRG99177"/>
    </source>
</evidence>
<dbReference type="GO" id="GO:0003723">
    <property type="term" value="F:RNA binding"/>
    <property type="evidence" value="ECO:0007669"/>
    <property type="project" value="InterPro"/>
</dbReference>
<dbReference type="Pfam" id="PF01535">
    <property type="entry name" value="PPR"/>
    <property type="match status" value="2"/>
</dbReference>
<dbReference type="HOGENOM" id="CLU_002706_37_1_1"/>
<gene>
    <name evidence="4" type="ORF">GLYMA_18G126700</name>
</gene>
<evidence type="ECO:0000259" key="3">
    <source>
        <dbReference type="Pfam" id="PF14432"/>
    </source>
</evidence>
<dbReference type="EnsemblPlants" id="KRG99177">
    <property type="protein sequence ID" value="KRG99177"/>
    <property type="gene ID" value="GLYMA_18G126700"/>
</dbReference>
<dbReference type="GO" id="GO:0009451">
    <property type="term" value="P:RNA modification"/>
    <property type="evidence" value="ECO:0000318"/>
    <property type="project" value="GO_Central"/>
</dbReference>
<reference evidence="5" key="2">
    <citation type="submission" date="2018-02" db="UniProtKB">
        <authorList>
            <consortium name="EnsemblPlants"/>
        </authorList>
    </citation>
    <scope>IDENTIFICATION</scope>
    <source>
        <strain evidence="5">Williams 82</strain>
    </source>
</reference>
<organism evidence="4">
    <name type="scientific">Glycine max</name>
    <name type="common">Soybean</name>
    <name type="synonym">Glycine hispida</name>
    <dbReference type="NCBI Taxonomy" id="3847"/>
    <lineage>
        <taxon>Eukaryota</taxon>
        <taxon>Viridiplantae</taxon>
        <taxon>Streptophyta</taxon>
        <taxon>Embryophyta</taxon>
        <taxon>Tracheophyta</taxon>
        <taxon>Spermatophyta</taxon>
        <taxon>Magnoliopsida</taxon>
        <taxon>eudicotyledons</taxon>
        <taxon>Gunneridae</taxon>
        <taxon>Pentapetalae</taxon>
        <taxon>rosids</taxon>
        <taxon>fabids</taxon>
        <taxon>Fabales</taxon>
        <taxon>Fabaceae</taxon>
        <taxon>Papilionoideae</taxon>
        <taxon>50 kb inversion clade</taxon>
        <taxon>NPAAA clade</taxon>
        <taxon>indigoferoid/millettioid clade</taxon>
        <taxon>Phaseoleae</taxon>
        <taxon>Glycine</taxon>
        <taxon>Glycine subgen. Soja</taxon>
    </lineage>
</organism>
<dbReference type="OMA" id="HANNTSC"/>
<reference evidence="4" key="3">
    <citation type="submission" date="2018-07" db="EMBL/GenBank/DDBJ databases">
        <title>WGS assembly of Glycine max.</title>
        <authorList>
            <person name="Schmutz J."/>
            <person name="Cannon S."/>
            <person name="Schlueter J."/>
            <person name="Ma J."/>
            <person name="Mitros T."/>
            <person name="Nelson W."/>
            <person name="Hyten D."/>
            <person name="Song Q."/>
            <person name="Thelen J."/>
            <person name="Cheng J."/>
            <person name="Xu D."/>
            <person name="Hellsten U."/>
            <person name="May G."/>
            <person name="Yu Y."/>
            <person name="Sakurai T."/>
            <person name="Umezawa T."/>
            <person name="Bhattacharyya M."/>
            <person name="Sandhu D."/>
            <person name="Valliyodan B."/>
            <person name="Lindquist E."/>
            <person name="Peto M."/>
            <person name="Grant D."/>
            <person name="Shu S."/>
            <person name="Goodstein D."/>
            <person name="Barry K."/>
            <person name="Futrell-Griggs M."/>
            <person name="Abernathy B."/>
            <person name="Du J."/>
            <person name="Tian Z."/>
            <person name="Zhu L."/>
            <person name="Gill N."/>
            <person name="Joshi T."/>
            <person name="Libault M."/>
            <person name="Sethuraman A."/>
            <person name="Zhang X."/>
            <person name="Shinozaki K."/>
            <person name="Nguyen H."/>
            <person name="Wing R."/>
            <person name="Cregan P."/>
            <person name="Specht J."/>
            <person name="Grimwood J."/>
            <person name="Rokhsar D."/>
            <person name="Stacey G."/>
            <person name="Shoemaker R."/>
            <person name="Jackson S."/>
        </authorList>
    </citation>
    <scope>NUCLEOTIDE SEQUENCE</scope>
    <source>
        <tissue evidence="4">Callus</tissue>
    </source>
</reference>
<evidence type="ECO:0000313" key="6">
    <source>
        <dbReference type="Proteomes" id="UP000008827"/>
    </source>
</evidence>
<dbReference type="eggNOG" id="KOG4197">
    <property type="taxonomic scope" value="Eukaryota"/>
</dbReference>
<protein>
    <recommendedName>
        <fullName evidence="3">DYW domain-containing protein</fullName>
    </recommendedName>
</protein>
<dbReference type="Gene3D" id="1.25.40.10">
    <property type="entry name" value="Tetratricopeptide repeat domain"/>
    <property type="match status" value="1"/>
</dbReference>
<proteinExistence type="inferred from homology"/>
<dbReference type="AlphaFoldDB" id="K7MRP4"/>
<dbReference type="STRING" id="3847.K7MRP4"/>
<dbReference type="PANTHER" id="PTHR47926:SF379">
    <property type="entry name" value="TETRATRICOPEPTIDE-LIKE HELICAL DOMAIN SUPERFAMILY"/>
    <property type="match status" value="1"/>
</dbReference>
<dbReference type="GO" id="GO:0008270">
    <property type="term" value="F:zinc ion binding"/>
    <property type="evidence" value="ECO:0007669"/>
    <property type="project" value="InterPro"/>
</dbReference>
<dbReference type="EMBL" id="CM000851">
    <property type="protein sequence ID" value="KRG99177.1"/>
    <property type="molecule type" value="Genomic_DNA"/>
</dbReference>
<dbReference type="InParanoid" id="K7MRP4"/>
<evidence type="ECO:0000256" key="2">
    <source>
        <dbReference type="ARBA" id="ARBA00022737"/>
    </source>
</evidence>
<keyword evidence="6" id="KW-1185">Reference proteome</keyword>
<dbReference type="Pfam" id="PF20430">
    <property type="entry name" value="Eplus_motif"/>
    <property type="match status" value="1"/>
</dbReference>
<sequence length="355" mass="40543">MEGVKLNEVSMVLVLSTCTQLGALDHERWVHAYVERYKIRMMVTLGVALGDMYVEAKLHDESKLIQRCFDDSKDDDKGDDKKLKGKKCLYLESAIGGLAMNGFGQESLDLFYDIKREGVQPNGVTFISVLKGCNVVGLMEKGRKHFDSMMNVYGIDPRLKHYGLMVDMYSRAGHLEEALNFINSMPMKPMLVHGVLCFMLVECIKTKNSGELSKRNIVELEDKNDCAYVLKSMLPGCSVIEVDGEVHEFIVGDKSHPRYGEIELKLEEISKCLRLDGNVEKEDALSKHSEKVAIAFWLISLKGVPFRVVMNLRICWDCHNVAKLISKIFNKEIIVRDRNRFHHFKDGEYACKDYW</sequence>
<reference evidence="4 5" key="1">
    <citation type="journal article" date="2010" name="Nature">
        <title>Genome sequence of the palaeopolyploid soybean.</title>
        <authorList>
            <person name="Schmutz J."/>
            <person name="Cannon S.B."/>
            <person name="Schlueter J."/>
            <person name="Ma J."/>
            <person name="Mitros T."/>
            <person name="Nelson W."/>
            <person name="Hyten D.L."/>
            <person name="Song Q."/>
            <person name="Thelen J.J."/>
            <person name="Cheng J."/>
            <person name="Xu D."/>
            <person name="Hellsten U."/>
            <person name="May G.D."/>
            <person name="Yu Y."/>
            <person name="Sakurai T."/>
            <person name="Umezawa T."/>
            <person name="Bhattacharyya M.K."/>
            <person name="Sandhu D."/>
            <person name="Valliyodan B."/>
            <person name="Lindquist E."/>
            <person name="Peto M."/>
            <person name="Grant D."/>
            <person name="Shu S."/>
            <person name="Goodstein D."/>
            <person name="Barry K."/>
            <person name="Futrell-Griggs M."/>
            <person name="Abernathy B."/>
            <person name="Du J."/>
            <person name="Tian Z."/>
            <person name="Zhu L."/>
            <person name="Gill N."/>
            <person name="Joshi T."/>
            <person name="Libault M."/>
            <person name="Sethuraman A."/>
            <person name="Zhang X.-C."/>
            <person name="Shinozaki K."/>
            <person name="Nguyen H.T."/>
            <person name="Wing R.A."/>
            <person name="Cregan P."/>
            <person name="Specht J."/>
            <person name="Grimwood J."/>
            <person name="Rokhsar D."/>
            <person name="Stacey G."/>
            <person name="Shoemaker R.C."/>
            <person name="Jackson S.A."/>
        </authorList>
    </citation>
    <scope>NUCLEOTIDE SEQUENCE</scope>
    <source>
        <strain evidence="5">cv. Williams 82</strain>
        <tissue evidence="4">Callus</tissue>
    </source>
</reference>
<dbReference type="PANTHER" id="PTHR47926">
    <property type="entry name" value="PENTATRICOPEPTIDE REPEAT-CONTAINING PROTEIN"/>
    <property type="match status" value="1"/>
</dbReference>
<comment type="similarity">
    <text evidence="1">Belongs to the PPR family. PCMP-H subfamily.</text>
</comment>
<feature type="domain" description="DYW" evidence="3">
    <location>
        <begin position="279"/>
        <end position="355"/>
    </location>
</feature>